<dbReference type="EMBL" id="JBHSQV010000173">
    <property type="protein sequence ID" value="MFC5987919.1"/>
    <property type="molecule type" value="Genomic_DNA"/>
</dbReference>
<dbReference type="InterPro" id="IPR046977">
    <property type="entry name" value="RsmC/RlmG"/>
</dbReference>
<dbReference type="InterPro" id="IPR007848">
    <property type="entry name" value="Small_mtfrase_dom"/>
</dbReference>
<dbReference type="Pfam" id="PF05175">
    <property type="entry name" value="MTS"/>
    <property type="match status" value="1"/>
</dbReference>
<reference evidence="5" key="1">
    <citation type="journal article" date="2019" name="Int. J. Syst. Evol. Microbiol.">
        <title>The Global Catalogue of Microorganisms (GCM) 10K type strain sequencing project: providing services to taxonomists for standard genome sequencing and annotation.</title>
        <authorList>
            <consortium name="The Broad Institute Genomics Platform"/>
            <consortium name="The Broad Institute Genome Sequencing Center for Infectious Disease"/>
            <person name="Wu L."/>
            <person name="Ma J."/>
        </authorList>
    </citation>
    <scope>NUCLEOTIDE SEQUENCE [LARGE SCALE GENOMIC DNA]</scope>
    <source>
        <strain evidence="5">CCM 8749</strain>
    </source>
</reference>
<dbReference type="GO" id="GO:0052914">
    <property type="term" value="F:16S rRNA (guanine(1207)-N(2))-methyltransferase activity"/>
    <property type="evidence" value="ECO:0007669"/>
    <property type="project" value="UniProtKB-EC"/>
</dbReference>
<protein>
    <submittedName>
        <fullName evidence="4">Class I SAM-dependent methyltransferase</fullName>
        <ecNumber evidence="4">2.1.1.172</ecNumber>
        <ecNumber evidence="4">2.1.1.174</ecNumber>
    </submittedName>
</protein>
<dbReference type="SUPFAM" id="SSF53335">
    <property type="entry name" value="S-adenosyl-L-methionine-dependent methyltransferases"/>
    <property type="match status" value="1"/>
</dbReference>
<dbReference type="CDD" id="cd02440">
    <property type="entry name" value="AdoMet_MTases"/>
    <property type="match status" value="1"/>
</dbReference>
<dbReference type="PANTHER" id="PTHR47816:SF4">
    <property type="entry name" value="RIBOSOMAL RNA SMALL SUBUNIT METHYLTRANSFERASE C"/>
    <property type="match status" value="1"/>
</dbReference>
<dbReference type="PANTHER" id="PTHR47816">
    <property type="entry name" value="RIBOSOMAL RNA SMALL SUBUNIT METHYLTRANSFERASE C"/>
    <property type="match status" value="1"/>
</dbReference>
<keyword evidence="5" id="KW-1185">Reference proteome</keyword>
<dbReference type="Gene3D" id="3.40.50.150">
    <property type="entry name" value="Vaccinia Virus protein VP39"/>
    <property type="match status" value="1"/>
</dbReference>
<gene>
    <name evidence="4" type="ORF">ACFPXP_16055</name>
</gene>
<sequence>MSDHYYSPKPSAEHDVRQISETIRDIRLTFHTDAGVFSKGGIDFGSRVLIESLEIPDRARLLDVGCGYGPIGLFAAKLAADVQVTMVDVNERALELAKRNAKVNGIDNVEVLQSDRFSALDNRMFEMIVTNPPIRAGKEVVHSIFDESERHLVPGGTLWIVIQKKQGAPSALEKLKSIFSEVEEVAKRKGYRIYKATKSLES</sequence>
<feature type="domain" description="Methyltransferase small" evidence="3">
    <location>
        <begin position="28"/>
        <end position="195"/>
    </location>
</feature>
<dbReference type="GO" id="GO:0052916">
    <property type="term" value="F:23S rRNA (guanine(1835)-N(2))-methyltransferase activity"/>
    <property type="evidence" value="ECO:0007669"/>
    <property type="project" value="UniProtKB-EC"/>
</dbReference>
<evidence type="ECO:0000313" key="4">
    <source>
        <dbReference type="EMBL" id="MFC5987919.1"/>
    </source>
</evidence>
<dbReference type="EC" id="2.1.1.174" evidence="4"/>
<comment type="caution">
    <text evidence="4">The sequence shown here is derived from an EMBL/GenBank/DDBJ whole genome shotgun (WGS) entry which is preliminary data.</text>
</comment>
<keyword evidence="2 4" id="KW-0808">Transferase</keyword>
<keyword evidence="1 4" id="KW-0489">Methyltransferase</keyword>
<name>A0ABW1IS37_9BACL</name>
<evidence type="ECO:0000256" key="2">
    <source>
        <dbReference type="ARBA" id="ARBA00022679"/>
    </source>
</evidence>
<evidence type="ECO:0000256" key="1">
    <source>
        <dbReference type="ARBA" id="ARBA00022603"/>
    </source>
</evidence>
<dbReference type="EC" id="2.1.1.172" evidence="4"/>
<dbReference type="InterPro" id="IPR029063">
    <property type="entry name" value="SAM-dependent_MTases_sf"/>
</dbReference>
<proteinExistence type="predicted"/>
<accession>A0ABW1IS37</accession>
<dbReference type="RefSeq" id="WP_379895346.1">
    <property type="nucleotide sequence ID" value="NZ_CBCSCT010000026.1"/>
</dbReference>
<evidence type="ECO:0000259" key="3">
    <source>
        <dbReference type="Pfam" id="PF05175"/>
    </source>
</evidence>
<dbReference type="Proteomes" id="UP001596250">
    <property type="component" value="Unassembled WGS sequence"/>
</dbReference>
<organism evidence="4 5">
    <name type="scientific">Marinicrinis lubricantis</name>
    <dbReference type="NCBI Taxonomy" id="2086470"/>
    <lineage>
        <taxon>Bacteria</taxon>
        <taxon>Bacillati</taxon>
        <taxon>Bacillota</taxon>
        <taxon>Bacilli</taxon>
        <taxon>Bacillales</taxon>
        <taxon>Paenibacillaceae</taxon>
    </lineage>
</organism>
<evidence type="ECO:0000313" key="5">
    <source>
        <dbReference type="Proteomes" id="UP001596250"/>
    </source>
</evidence>